<sequence>MSKKGIYKIVFIQTGEIYEVYAKSIFQSDMYGFIEVEDYIFDQNSQIVVDPSEEKLKTEFKGVNRSYIPINAILRIDEVDKKGSAKITKSKSGNVMPLPSPIIGGGTKKDS</sequence>
<dbReference type="InterPro" id="IPR014949">
    <property type="entry name" value="DUF1820"/>
</dbReference>
<dbReference type="PIRSF" id="PIRSF028538">
    <property type="entry name" value="DUF1820"/>
    <property type="match status" value="1"/>
</dbReference>
<organism evidence="2">
    <name type="scientific">marine metagenome</name>
    <dbReference type="NCBI Taxonomy" id="408172"/>
    <lineage>
        <taxon>unclassified sequences</taxon>
        <taxon>metagenomes</taxon>
        <taxon>ecological metagenomes</taxon>
    </lineage>
</organism>
<gene>
    <name evidence="2" type="ORF">METZ01_LOCUS69389</name>
</gene>
<name>A0A381TKA3_9ZZZZ</name>
<reference evidence="2" key="1">
    <citation type="submission" date="2018-05" db="EMBL/GenBank/DDBJ databases">
        <authorList>
            <person name="Lanie J.A."/>
            <person name="Ng W.-L."/>
            <person name="Kazmierczak K.M."/>
            <person name="Andrzejewski T.M."/>
            <person name="Davidsen T.M."/>
            <person name="Wayne K.J."/>
            <person name="Tettelin H."/>
            <person name="Glass J.I."/>
            <person name="Rusch D."/>
            <person name="Podicherti R."/>
            <person name="Tsui H.-C.T."/>
            <person name="Winkler M.E."/>
        </authorList>
    </citation>
    <scope>NUCLEOTIDE SEQUENCE</scope>
</reference>
<evidence type="ECO:0008006" key="3">
    <source>
        <dbReference type="Google" id="ProtNLM"/>
    </source>
</evidence>
<evidence type="ECO:0000313" key="2">
    <source>
        <dbReference type="EMBL" id="SVA16535.1"/>
    </source>
</evidence>
<dbReference type="EMBL" id="UINC01004741">
    <property type="protein sequence ID" value="SVA16535.1"/>
    <property type="molecule type" value="Genomic_DNA"/>
</dbReference>
<accession>A0A381TKA3</accession>
<evidence type="ECO:0000256" key="1">
    <source>
        <dbReference type="SAM" id="MobiDB-lite"/>
    </source>
</evidence>
<proteinExistence type="predicted"/>
<dbReference type="Pfam" id="PF08850">
    <property type="entry name" value="DUF1820"/>
    <property type="match status" value="1"/>
</dbReference>
<protein>
    <recommendedName>
        <fullName evidence="3">DUF1820 domain-containing protein</fullName>
    </recommendedName>
</protein>
<feature type="region of interest" description="Disordered" evidence="1">
    <location>
        <begin position="90"/>
        <end position="111"/>
    </location>
</feature>
<dbReference type="AlphaFoldDB" id="A0A381TKA3"/>